<feature type="non-terminal residue" evidence="1">
    <location>
        <position position="81"/>
    </location>
</feature>
<reference evidence="1" key="1">
    <citation type="submission" date="2021-06" db="EMBL/GenBank/DDBJ databases">
        <authorList>
            <person name="Kallberg Y."/>
            <person name="Tangrot J."/>
            <person name="Rosling A."/>
        </authorList>
    </citation>
    <scope>NUCLEOTIDE SEQUENCE</scope>
    <source>
        <strain evidence="1">CL356</strain>
    </source>
</reference>
<feature type="non-terminal residue" evidence="1">
    <location>
        <position position="1"/>
    </location>
</feature>
<keyword evidence="2" id="KW-1185">Reference proteome</keyword>
<accession>A0ACA9R9Q7</accession>
<gene>
    <name evidence="1" type="ORF">ACOLOM_LOCUS14431</name>
</gene>
<dbReference type="EMBL" id="CAJVPT010073913">
    <property type="protein sequence ID" value="CAG8783539.1"/>
    <property type="molecule type" value="Genomic_DNA"/>
</dbReference>
<dbReference type="Proteomes" id="UP000789525">
    <property type="component" value="Unassembled WGS sequence"/>
</dbReference>
<proteinExistence type="predicted"/>
<name>A0ACA9R9Q7_9GLOM</name>
<comment type="caution">
    <text evidence="1">The sequence shown here is derived from an EMBL/GenBank/DDBJ whole genome shotgun (WGS) entry which is preliminary data.</text>
</comment>
<protein>
    <submittedName>
        <fullName evidence="1">11939_t:CDS:1</fullName>
    </submittedName>
</protein>
<organism evidence="1 2">
    <name type="scientific">Acaulospora colombiana</name>
    <dbReference type="NCBI Taxonomy" id="27376"/>
    <lineage>
        <taxon>Eukaryota</taxon>
        <taxon>Fungi</taxon>
        <taxon>Fungi incertae sedis</taxon>
        <taxon>Mucoromycota</taxon>
        <taxon>Glomeromycotina</taxon>
        <taxon>Glomeromycetes</taxon>
        <taxon>Diversisporales</taxon>
        <taxon>Acaulosporaceae</taxon>
        <taxon>Acaulospora</taxon>
    </lineage>
</organism>
<sequence length="81" mass="8658">PWSELVRQSGHGDNGSMVLQSKLRKVPSFEAGGEDILGIGESLGRNSTTLHKQYLPLMLVPPLPPLSPGLVLLPPHRPGEG</sequence>
<evidence type="ECO:0000313" key="2">
    <source>
        <dbReference type="Proteomes" id="UP000789525"/>
    </source>
</evidence>
<evidence type="ECO:0000313" key="1">
    <source>
        <dbReference type="EMBL" id="CAG8783539.1"/>
    </source>
</evidence>